<dbReference type="PANTHER" id="PTHR43553:SF24">
    <property type="entry name" value="ENERGY-COUPLING FACTOR TRANSPORTER ATP-BINDING PROTEIN ECFA1"/>
    <property type="match status" value="1"/>
</dbReference>
<gene>
    <name evidence="10" type="ORF">EDD76_10448</name>
</gene>
<evidence type="ECO:0000256" key="6">
    <source>
        <dbReference type="ARBA" id="ARBA00022840"/>
    </source>
</evidence>
<comment type="caution">
    <text evidence="10">The sequence shown here is derived from an EMBL/GenBank/DDBJ whole genome shotgun (WGS) entry which is preliminary data.</text>
</comment>
<comment type="subcellular location">
    <subcellularLocation>
        <location evidence="1">Cell membrane</location>
        <topology evidence="1">Peripheral membrane protein</topology>
    </subcellularLocation>
</comment>
<proteinExistence type="inferred from homology"/>
<dbReference type="Proteomes" id="UP000295718">
    <property type="component" value="Unassembled WGS sequence"/>
</dbReference>
<evidence type="ECO:0000256" key="5">
    <source>
        <dbReference type="ARBA" id="ARBA00022741"/>
    </source>
</evidence>
<dbReference type="FunFam" id="3.40.50.300:FF:000224">
    <property type="entry name" value="Energy-coupling factor transporter ATP-binding protein EcfA"/>
    <property type="match status" value="1"/>
</dbReference>
<dbReference type="InterPro" id="IPR050095">
    <property type="entry name" value="ECF_ABC_transporter_ATP-bd"/>
</dbReference>
<protein>
    <submittedName>
        <fullName evidence="10">Energy-coupling factor transport system ATP-binding protein</fullName>
    </submittedName>
</protein>
<evidence type="ECO:0000256" key="4">
    <source>
        <dbReference type="ARBA" id="ARBA00022475"/>
    </source>
</evidence>
<dbReference type="STRING" id="1469948.GCA_000732725_03815"/>
<dbReference type="Gene3D" id="3.40.50.300">
    <property type="entry name" value="P-loop containing nucleotide triphosphate hydrolases"/>
    <property type="match status" value="1"/>
</dbReference>
<dbReference type="PROSITE" id="PS50893">
    <property type="entry name" value="ABC_TRANSPORTER_2"/>
    <property type="match status" value="1"/>
</dbReference>
<dbReference type="GO" id="GO:0016887">
    <property type="term" value="F:ATP hydrolysis activity"/>
    <property type="evidence" value="ECO:0007669"/>
    <property type="project" value="InterPro"/>
</dbReference>
<feature type="domain" description="ABC transporter" evidence="9">
    <location>
        <begin position="19"/>
        <end position="251"/>
    </location>
</feature>
<dbReference type="InterPro" id="IPR027417">
    <property type="entry name" value="P-loop_NTPase"/>
</dbReference>
<dbReference type="GO" id="GO:0043190">
    <property type="term" value="C:ATP-binding cassette (ABC) transporter complex"/>
    <property type="evidence" value="ECO:0007669"/>
    <property type="project" value="TreeGrafter"/>
</dbReference>
<name>A0A4R1R1Y9_9FIRM</name>
<keyword evidence="6 10" id="KW-0067">ATP-binding</keyword>
<keyword evidence="3" id="KW-0813">Transport</keyword>
<keyword evidence="4" id="KW-1003">Cell membrane</keyword>
<keyword evidence="11" id="KW-1185">Reference proteome</keyword>
<evidence type="ECO:0000259" key="9">
    <source>
        <dbReference type="PROSITE" id="PS50893"/>
    </source>
</evidence>
<dbReference type="GO" id="GO:0042626">
    <property type="term" value="F:ATPase-coupled transmembrane transporter activity"/>
    <property type="evidence" value="ECO:0007669"/>
    <property type="project" value="TreeGrafter"/>
</dbReference>
<keyword evidence="8" id="KW-0472">Membrane</keyword>
<dbReference type="RefSeq" id="WP_242843346.1">
    <property type="nucleotide sequence ID" value="NZ_JPNB01000002.1"/>
</dbReference>
<dbReference type="InterPro" id="IPR003439">
    <property type="entry name" value="ABC_transporter-like_ATP-bd"/>
</dbReference>
<sequence length="287" mass="32022">MEMSMGHSGKNINEYRTLMQIKDLHFSYTEGEEILKGLNFAIDERTTAIIGQNGAGKTTFVKLLKGLLRPTEGAVEFDGKDIRDITVAQLARHIGMVFQNPNDQIFKNRVLDEVMFGPLKIGMGEAAAREKSLEALELVGLSGHEDKNPYDLGLSSRKLVAIASIVAMDPKVIIFDEPTIAQDYYGKERIKSVIRKLRSEGVTVITIIHDMDFVADVFERVIVFAKGGVLLDGSAKEVFADETILKEAYLEQPNVTRLCQSLGYEEVFLNAGEFVAYQREKQNLITN</sequence>
<dbReference type="GO" id="GO:0005524">
    <property type="term" value="F:ATP binding"/>
    <property type="evidence" value="ECO:0007669"/>
    <property type="project" value="UniProtKB-KW"/>
</dbReference>
<dbReference type="InterPro" id="IPR003593">
    <property type="entry name" value="AAA+_ATPase"/>
</dbReference>
<evidence type="ECO:0000256" key="2">
    <source>
        <dbReference type="ARBA" id="ARBA00005417"/>
    </source>
</evidence>
<dbReference type="CDD" id="cd03225">
    <property type="entry name" value="ABC_cobalt_CbiO_domain1"/>
    <property type="match status" value="1"/>
</dbReference>
<reference evidence="10 11" key="1">
    <citation type="submission" date="2019-03" db="EMBL/GenBank/DDBJ databases">
        <title>Genomic Encyclopedia of Type Strains, Phase IV (KMG-IV): sequencing the most valuable type-strain genomes for metagenomic binning, comparative biology and taxonomic classification.</title>
        <authorList>
            <person name="Goeker M."/>
        </authorList>
    </citation>
    <scope>NUCLEOTIDE SEQUENCE [LARGE SCALE GENOMIC DNA]</scope>
    <source>
        <strain evidence="10 11">DSM 100556</strain>
    </source>
</reference>
<organism evidence="10 11">
    <name type="scientific">Kineothrix alysoides</name>
    <dbReference type="NCBI Taxonomy" id="1469948"/>
    <lineage>
        <taxon>Bacteria</taxon>
        <taxon>Bacillati</taxon>
        <taxon>Bacillota</taxon>
        <taxon>Clostridia</taxon>
        <taxon>Lachnospirales</taxon>
        <taxon>Lachnospiraceae</taxon>
        <taxon>Kineothrix</taxon>
    </lineage>
</organism>
<evidence type="ECO:0000256" key="8">
    <source>
        <dbReference type="ARBA" id="ARBA00023136"/>
    </source>
</evidence>
<evidence type="ECO:0000256" key="7">
    <source>
        <dbReference type="ARBA" id="ARBA00022967"/>
    </source>
</evidence>
<dbReference type="Pfam" id="PF00005">
    <property type="entry name" value="ABC_tran"/>
    <property type="match status" value="1"/>
</dbReference>
<dbReference type="EMBL" id="SLUO01000004">
    <property type="protein sequence ID" value="TCL59312.1"/>
    <property type="molecule type" value="Genomic_DNA"/>
</dbReference>
<accession>A0A4R1R1Y9</accession>
<keyword evidence="5" id="KW-0547">Nucleotide-binding</keyword>
<dbReference type="SMART" id="SM00382">
    <property type="entry name" value="AAA"/>
    <property type="match status" value="1"/>
</dbReference>
<comment type="similarity">
    <text evidence="2">Belongs to the ABC transporter superfamily.</text>
</comment>
<evidence type="ECO:0000256" key="3">
    <source>
        <dbReference type="ARBA" id="ARBA00022448"/>
    </source>
</evidence>
<evidence type="ECO:0000313" key="11">
    <source>
        <dbReference type="Proteomes" id="UP000295718"/>
    </source>
</evidence>
<evidence type="ECO:0000256" key="1">
    <source>
        <dbReference type="ARBA" id="ARBA00004202"/>
    </source>
</evidence>
<keyword evidence="7" id="KW-1278">Translocase</keyword>
<dbReference type="SUPFAM" id="SSF52540">
    <property type="entry name" value="P-loop containing nucleoside triphosphate hydrolases"/>
    <property type="match status" value="1"/>
</dbReference>
<evidence type="ECO:0000313" key="10">
    <source>
        <dbReference type="EMBL" id="TCL59312.1"/>
    </source>
</evidence>
<dbReference type="PANTHER" id="PTHR43553">
    <property type="entry name" value="HEAVY METAL TRANSPORTER"/>
    <property type="match status" value="1"/>
</dbReference>
<dbReference type="InterPro" id="IPR015856">
    <property type="entry name" value="ABC_transpr_CbiO/EcfA_su"/>
</dbReference>
<dbReference type="AlphaFoldDB" id="A0A4R1R1Y9"/>